<evidence type="ECO:0008006" key="4">
    <source>
        <dbReference type="Google" id="ProtNLM"/>
    </source>
</evidence>
<protein>
    <recommendedName>
        <fullName evidence="4">SAM domain-containing protein</fullName>
    </recommendedName>
</protein>
<sequence length="218" mass="25066">MVAQLPTDTATHREMIMRLKDTYFCLQCDRQCFVRNGKHMRLMEEDIAAWAAGMVGETPIATLHNPPRGSRFDKYFNADNPGAETPRTNNSSPSPFTFMPQSPGLPYPYPMLPPMWPMAPMMQHTVQRQPSPADPRSSPPIEEDAEGSLLRDFLEYVKEKSEARAFSDEEHFNRLTEADYDVKMLKHLSWEGAKSMGITRGNYDRLLHCRRKWKPSSE</sequence>
<keyword evidence="3" id="KW-1185">Reference proteome</keyword>
<organism evidence="2 3">
    <name type="scientific">Saitoella complicata (strain BCRC 22490 / CBS 7301 / JCM 7358 / NBRC 10748 / NRRL Y-17804)</name>
    <dbReference type="NCBI Taxonomy" id="698492"/>
    <lineage>
        <taxon>Eukaryota</taxon>
        <taxon>Fungi</taxon>
        <taxon>Dikarya</taxon>
        <taxon>Ascomycota</taxon>
        <taxon>Taphrinomycotina</taxon>
        <taxon>Taphrinomycotina incertae sedis</taxon>
        <taxon>Saitoella</taxon>
    </lineage>
</organism>
<accession>A0A0E9NU06</accession>
<proteinExistence type="predicted"/>
<dbReference type="Proteomes" id="UP000033140">
    <property type="component" value="Unassembled WGS sequence"/>
</dbReference>
<gene>
    <name evidence="2" type="ORF">G7K_6931-t1</name>
</gene>
<evidence type="ECO:0000313" key="2">
    <source>
        <dbReference type="EMBL" id="GAO52865.1"/>
    </source>
</evidence>
<reference evidence="2 3" key="2">
    <citation type="journal article" date="2014" name="J. Gen. Appl. Microbiol.">
        <title>The early diverging ascomycetous budding yeast Saitoella complicata has three histone deacetylases belonging to the Clr6, Hos2, and Rpd3 lineages.</title>
        <authorList>
            <person name="Nishida H."/>
            <person name="Matsumoto T."/>
            <person name="Kondo S."/>
            <person name="Hamamoto M."/>
            <person name="Yoshikawa H."/>
        </authorList>
    </citation>
    <scope>NUCLEOTIDE SEQUENCE [LARGE SCALE GENOMIC DNA]</scope>
    <source>
        <strain evidence="2 3">NRRL Y-17804</strain>
    </source>
</reference>
<reference evidence="2 3" key="1">
    <citation type="journal article" date="2011" name="J. Gen. Appl. Microbiol.">
        <title>Draft genome sequencing of the enigmatic yeast Saitoella complicata.</title>
        <authorList>
            <person name="Nishida H."/>
            <person name="Hamamoto M."/>
            <person name="Sugiyama J."/>
        </authorList>
    </citation>
    <scope>NUCLEOTIDE SEQUENCE [LARGE SCALE GENOMIC DNA]</scope>
    <source>
        <strain evidence="2 3">NRRL Y-17804</strain>
    </source>
</reference>
<reference evidence="2 3" key="3">
    <citation type="journal article" date="2015" name="Genome Announc.">
        <title>Draft Genome Sequence of the Archiascomycetous Yeast Saitoella complicata.</title>
        <authorList>
            <person name="Yamauchi K."/>
            <person name="Kondo S."/>
            <person name="Hamamoto M."/>
            <person name="Takahashi Y."/>
            <person name="Ogura Y."/>
            <person name="Hayashi T."/>
            <person name="Nishida H."/>
        </authorList>
    </citation>
    <scope>NUCLEOTIDE SEQUENCE [LARGE SCALE GENOMIC DNA]</scope>
    <source>
        <strain evidence="2 3">NRRL Y-17804</strain>
    </source>
</reference>
<evidence type="ECO:0000313" key="3">
    <source>
        <dbReference type="Proteomes" id="UP000033140"/>
    </source>
</evidence>
<dbReference type="EMBL" id="BACD03000102">
    <property type="protein sequence ID" value="GAO52865.1"/>
    <property type="molecule type" value="Genomic_DNA"/>
</dbReference>
<comment type="caution">
    <text evidence="2">The sequence shown here is derived from an EMBL/GenBank/DDBJ whole genome shotgun (WGS) entry which is preliminary data.</text>
</comment>
<name>A0A0E9NU06_SAICN</name>
<dbReference type="AlphaFoldDB" id="A0A0E9NU06"/>
<evidence type="ECO:0000256" key="1">
    <source>
        <dbReference type="SAM" id="MobiDB-lite"/>
    </source>
</evidence>
<feature type="region of interest" description="Disordered" evidence="1">
    <location>
        <begin position="124"/>
        <end position="145"/>
    </location>
</feature>